<accession>A0A2Z4ZR41</accession>
<keyword evidence="2" id="KW-1185">Reference proteome</keyword>
<dbReference type="Proteomes" id="UP000251666">
    <property type="component" value="Chromosome"/>
</dbReference>
<organism evidence="1 2">
    <name type="scientific">Pseudomonas thivervalensis</name>
    <dbReference type="NCBI Taxonomy" id="86265"/>
    <lineage>
        <taxon>Bacteria</taxon>
        <taxon>Pseudomonadati</taxon>
        <taxon>Pseudomonadota</taxon>
        <taxon>Gammaproteobacteria</taxon>
        <taxon>Pseudomonadales</taxon>
        <taxon>Pseudomonadaceae</taxon>
        <taxon>Pseudomonas</taxon>
    </lineage>
</organism>
<reference evidence="2" key="1">
    <citation type="journal article" date="2021" name="Front. Microbiol.">
        <title>Genomic Analysis of the 1-Aminocyclopropane-1-Carboxylate Deaminase-Producing Pseudomonas thivervalensis SC5 Reveals Its Multifaceted Roles in Soil and in Beneficial Interactions With Plants.</title>
        <authorList>
            <person name="Nascimento F.X."/>
            <person name="Uron P."/>
            <person name="Glick B.R."/>
            <person name="Giachini A."/>
            <person name="Rossi M.J."/>
        </authorList>
    </citation>
    <scope>NUCLEOTIDE SEQUENCE [LARGE SCALE GENOMIC DNA]</scope>
    <source>
        <strain evidence="2">PLM3</strain>
    </source>
</reference>
<dbReference type="KEGG" id="pthv:CE140_06855"/>
<dbReference type="EMBL" id="CP022202">
    <property type="protein sequence ID" value="AXA59771.1"/>
    <property type="molecule type" value="Genomic_DNA"/>
</dbReference>
<dbReference type="SUPFAM" id="SSF110296">
    <property type="entry name" value="Oligoxyloglucan reducing end-specific cellobiohydrolase"/>
    <property type="match status" value="1"/>
</dbReference>
<protein>
    <submittedName>
        <fullName evidence="1">Uncharacterized protein</fullName>
    </submittedName>
</protein>
<sequence length="492" mass="54281">MPRSKLLSKLLVALLAGAALWYMWMITSAKLEWGGDSPDQQQLGAVKDTRLRAMTQYCTGVTVTPQGTWLVARLEREAQALEPSAGVVNLDAVVYGKPAENEEPEALGTFSHLFSRAETETSFISRLDDQGQFQLVAHVSGAACLVASPDGTNMFLLTGLRRPETANTHEPDQTVVFRSDDQGQHWTWLTQGWFPEVDSLAWSLVPYFHGANEVWAVGKPDGVEDDGAEAQPTAVSTGVFYSADRGAHSSPVMAPESLLVPAEYAHGKRPDITEWGTSEGEHGEVHTDVLQLDTQTAFIWVSQRFWGSHPDGVSDNVAVNVTTRARLQAKAGQWQVVDVQRDDNLFVSKLIQNDAGKVMGLIDQGNHGQTVVAELDTAALTWTPMGDLPSVFSPLASQTQVRGSNFWMGQNTLLINTTSEHHPPRWLYWWSDANISANGVFYSKDWGRSWQRLAIGGYLGVLGFEPVQDRVFRANGNWYDSNDGRVYSYGLR</sequence>
<dbReference type="AlphaFoldDB" id="A0A2Z4ZR41"/>
<name>A0A2Z4ZR41_9PSED</name>
<evidence type="ECO:0000313" key="2">
    <source>
        <dbReference type="Proteomes" id="UP000251666"/>
    </source>
</evidence>
<dbReference type="RefSeq" id="WP_208666695.1">
    <property type="nucleotide sequence ID" value="NZ_CP022201.1"/>
</dbReference>
<gene>
    <name evidence="1" type="ORF">CEQ51_06700</name>
</gene>
<proteinExistence type="predicted"/>
<evidence type="ECO:0000313" key="1">
    <source>
        <dbReference type="EMBL" id="AXA59771.1"/>
    </source>
</evidence>